<dbReference type="Gene3D" id="2.60.40.420">
    <property type="entry name" value="Cupredoxins - blue copper proteins"/>
    <property type="match status" value="1"/>
</dbReference>
<dbReference type="AlphaFoldDB" id="A0A549YJT4"/>
<gene>
    <name evidence="3" type="ORF">FFL34_15520</name>
    <name evidence="4" type="ORF">FH966_10860</name>
</gene>
<evidence type="ECO:0000313" key="6">
    <source>
        <dbReference type="Proteomes" id="UP000319280"/>
    </source>
</evidence>
<dbReference type="SUPFAM" id="SSF49503">
    <property type="entry name" value="Cupredoxins"/>
    <property type="match status" value="1"/>
</dbReference>
<feature type="region of interest" description="Disordered" evidence="1">
    <location>
        <begin position="25"/>
        <end position="48"/>
    </location>
</feature>
<evidence type="ECO:0000313" key="5">
    <source>
        <dbReference type="Proteomes" id="UP000306980"/>
    </source>
</evidence>
<sequence>MKKGLLAMLVLGLALFLAACGGGDSNDSNGSDETGNDGGDAAETAGSTMDVTATNFSFDKDEYTVPAGEEVTVSLTNEEGMHGIGIDEFDVNIEGEGEATFTPEEPGEYTIYCSVPCGQGHADMKSTLVVE</sequence>
<organism evidence="4 6">
    <name type="scientific">Lentibacillus cibarius</name>
    <dbReference type="NCBI Taxonomy" id="2583219"/>
    <lineage>
        <taxon>Bacteria</taxon>
        <taxon>Bacillati</taxon>
        <taxon>Bacillota</taxon>
        <taxon>Bacilli</taxon>
        <taxon>Bacillales</taxon>
        <taxon>Bacillaceae</taxon>
        <taxon>Lentibacillus</taxon>
    </lineage>
</organism>
<dbReference type="Proteomes" id="UP000306980">
    <property type="component" value="Unassembled WGS sequence"/>
</dbReference>
<accession>A0A5S3QRR8</accession>
<feature type="signal peptide" evidence="2">
    <location>
        <begin position="1"/>
        <end position="19"/>
    </location>
</feature>
<dbReference type="OrthoDB" id="279535at2"/>
<keyword evidence="6" id="KW-1185">Reference proteome</keyword>
<evidence type="ECO:0000313" key="4">
    <source>
        <dbReference type="EMBL" id="TRM12145.1"/>
    </source>
</evidence>
<name>A0A549YJT4_9BACI</name>
<dbReference type="PROSITE" id="PS51257">
    <property type="entry name" value="PROKAR_LIPOPROTEIN"/>
    <property type="match status" value="1"/>
</dbReference>
<protein>
    <submittedName>
        <fullName evidence="4">Cytochrome C oxidase subunit II</fullName>
    </submittedName>
</protein>
<dbReference type="InterPro" id="IPR008972">
    <property type="entry name" value="Cupredoxin"/>
</dbReference>
<dbReference type="Proteomes" id="UP000319280">
    <property type="component" value="Unassembled WGS sequence"/>
</dbReference>
<accession>A0A549YJT4</accession>
<dbReference type="EMBL" id="VCIA01000001">
    <property type="protein sequence ID" value="TMN23346.1"/>
    <property type="molecule type" value="Genomic_DNA"/>
</dbReference>
<proteinExistence type="predicted"/>
<keyword evidence="2" id="KW-0732">Signal</keyword>
<reference evidence="3 5" key="1">
    <citation type="submission" date="2019-05" db="EMBL/GenBank/DDBJ databases">
        <title>Genomic analysis of Lentibacillus sp. NKC220-2.</title>
        <authorList>
            <person name="Oh Y.J."/>
        </authorList>
    </citation>
    <scope>NUCLEOTIDE SEQUENCE [LARGE SCALE GENOMIC DNA]</scope>
    <source>
        <strain evidence="3 5">NKC220-2</strain>
    </source>
</reference>
<comment type="caution">
    <text evidence="4">The sequence shown here is derived from an EMBL/GenBank/DDBJ whole genome shotgun (WGS) entry which is preliminary data.</text>
</comment>
<reference evidence="4 6" key="2">
    <citation type="submission" date="2019-07" db="EMBL/GenBank/DDBJ databases">
        <title>Genomic analysis of Lentibacillus sp. NKC851-2.</title>
        <authorList>
            <person name="Oh Y.J."/>
        </authorList>
    </citation>
    <scope>NUCLEOTIDE SEQUENCE [LARGE SCALE GENOMIC DNA]</scope>
    <source>
        <strain evidence="4 6">NKC851-2</strain>
    </source>
</reference>
<evidence type="ECO:0000256" key="2">
    <source>
        <dbReference type="SAM" id="SignalP"/>
    </source>
</evidence>
<evidence type="ECO:0000313" key="3">
    <source>
        <dbReference type="EMBL" id="TMN23346.1"/>
    </source>
</evidence>
<evidence type="ECO:0000256" key="1">
    <source>
        <dbReference type="SAM" id="MobiDB-lite"/>
    </source>
</evidence>
<dbReference type="EMBL" id="VJMZ01000001">
    <property type="protein sequence ID" value="TRM12145.1"/>
    <property type="molecule type" value="Genomic_DNA"/>
</dbReference>
<feature type="chain" id="PRO_5038242559" evidence="2">
    <location>
        <begin position="20"/>
        <end position="131"/>
    </location>
</feature>
<dbReference type="RefSeq" id="WP_138604234.1">
    <property type="nucleotide sequence ID" value="NZ_VCIA01000001.1"/>
</dbReference>